<keyword evidence="1" id="KW-0503">Monooxygenase</keyword>
<keyword evidence="1" id="KW-0560">Oxidoreductase</keyword>
<dbReference type="GO" id="GO:0004497">
    <property type="term" value="F:monooxygenase activity"/>
    <property type="evidence" value="ECO:0007669"/>
    <property type="project" value="UniProtKB-KW"/>
</dbReference>
<dbReference type="RefSeq" id="WP_106242965.1">
    <property type="nucleotide sequence ID" value="NZ_PVZC01000002.1"/>
</dbReference>
<evidence type="ECO:0000313" key="1">
    <source>
        <dbReference type="EMBL" id="PRY00847.1"/>
    </source>
</evidence>
<dbReference type="EMBL" id="PVZC01000002">
    <property type="protein sequence ID" value="PRY00847.1"/>
    <property type="molecule type" value="Genomic_DNA"/>
</dbReference>
<accession>A0A2T0QAH4</accession>
<name>A0A2T0QAH4_9ACTN</name>
<dbReference type="Proteomes" id="UP000237846">
    <property type="component" value="Unassembled WGS sequence"/>
</dbReference>
<dbReference type="AlphaFoldDB" id="A0A2T0QAH4"/>
<comment type="caution">
    <text evidence="1">The sequence shown here is derived from an EMBL/GenBank/DDBJ whole genome shotgun (WGS) entry which is preliminary data.</text>
</comment>
<evidence type="ECO:0000313" key="2">
    <source>
        <dbReference type="Proteomes" id="UP000237846"/>
    </source>
</evidence>
<proteinExistence type="predicted"/>
<gene>
    <name evidence="1" type="ORF">CLV72_102479</name>
</gene>
<dbReference type="InterPro" id="IPR029475">
    <property type="entry name" value="DUF6807"/>
</dbReference>
<protein>
    <submittedName>
        <fullName evidence="1">Methane monooxygenase PmoA-like</fullName>
    </submittedName>
</protein>
<sequence>MPAEPGPAPLPLSVGGRTVASYQYDAPHLEPVLGPRPFLHPVTTLGGTAVTDCAPEDHRWHLGVSVSLQDVAGTNFWGGRTYVRGRGYQALDDHGAIRHDAWGERGDDHLGQTLRWESREGGRVLTEERSLRLTPAPQGWRLEFAFELRNATERPVPLGSPGTNGRERAGYGGLFWRLPRPAAPLRVRTPDAEGEDAVHGEPAPWLAVHGDGGGGDDRYTLVLRGADAASAADPWFVRVAGYPGVGSALAFEHEVVLPPGGSVRRAFEVLVADGHIDPV</sequence>
<keyword evidence="2" id="KW-1185">Reference proteome</keyword>
<reference evidence="1 2" key="1">
    <citation type="submission" date="2018-03" db="EMBL/GenBank/DDBJ databases">
        <title>Genomic Encyclopedia of Archaeal and Bacterial Type Strains, Phase II (KMG-II): from individual species to whole genera.</title>
        <authorList>
            <person name="Goeker M."/>
        </authorList>
    </citation>
    <scope>NUCLEOTIDE SEQUENCE [LARGE SCALE GENOMIC DNA]</scope>
    <source>
        <strain evidence="1 2">DSM 45601</strain>
    </source>
</reference>
<dbReference type="Pfam" id="PF14100">
    <property type="entry name" value="DUF6807"/>
    <property type="match status" value="1"/>
</dbReference>
<organism evidence="1 2">
    <name type="scientific">Allonocardiopsis opalescens</name>
    <dbReference type="NCBI Taxonomy" id="1144618"/>
    <lineage>
        <taxon>Bacteria</taxon>
        <taxon>Bacillati</taxon>
        <taxon>Actinomycetota</taxon>
        <taxon>Actinomycetes</taxon>
        <taxon>Streptosporangiales</taxon>
        <taxon>Allonocardiopsis</taxon>
    </lineage>
</organism>
<dbReference type="OrthoDB" id="242375at2"/>